<reference evidence="2 3" key="1">
    <citation type="submission" date="2019-04" db="EMBL/GenBank/DDBJ databases">
        <title>An improved genome assembly and genetic linkage map for asparagus bean, Vigna unguiculata ssp. sesquipedialis.</title>
        <authorList>
            <person name="Xia Q."/>
            <person name="Zhang R."/>
            <person name="Dong Y."/>
        </authorList>
    </citation>
    <scope>NUCLEOTIDE SEQUENCE [LARGE SCALE GENOMIC DNA]</scope>
    <source>
        <tissue evidence="2">Leaf</tissue>
    </source>
</reference>
<organism evidence="2 3">
    <name type="scientific">Vigna unguiculata</name>
    <name type="common">Cowpea</name>
    <dbReference type="NCBI Taxonomy" id="3917"/>
    <lineage>
        <taxon>Eukaryota</taxon>
        <taxon>Viridiplantae</taxon>
        <taxon>Streptophyta</taxon>
        <taxon>Embryophyta</taxon>
        <taxon>Tracheophyta</taxon>
        <taxon>Spermatophyta</taxon>
        <taxon>Magnoliopsida</taxon>
        <taxon>eudicotyledons</taxon>
        <taxon>Gunneridae</taxon>
        <taxon>Pentapetalae</taxon>
        <taxon>rosids</taxon>
        <taxon>fabids</taxon>
        <taxon>Fabales</taxon>
        <taxon>Fabaceae</taxon>
        <taxon>Papilionoideae</taxon>
        <taxon>50 kb inversion clade</taxon>
        <taxon>NPAAA clade</taxon>
        <taxon>indigoferoid/millettioid clade</taxon>
        <taxon>Phaseoleae</taxon>
        <taxon>Vigna</taxon>
    </lineage>
</organism>
<dbReference type="Proteomes" id="UP000501690">
    <property type="component" value="Linkage Group LG7"/>
</dbReference>
<sequence length="97" mass="10578">MQSRSKLQQYKSSGGGHVPPGAASSQTTWRVSRTVRRHAPQNHQRCRHRLAESLMPPGASVPVLLYFGNYCLAKLFLPPGAASSKPLYSDIFSPGEA</sequence>
<gene>
    <name evidence="2" type="ORF">DEO72_LG7g1628</name>
</gene>
<dbReference type="AlphaFoldDB" id="A0A4D6MH47"/>
<evidence type="ECO:0000313" key="2">
    <source>
        <dbReference type="EMBL" id="QCE00338.1"/>
    </source>
</evidence>
<feature type="region of interest" description="Disordered" evidence="1">
    <location>
        <begin position="1"/>
        <end position="44"/>
    </location>
</feature>
<evidence type="ECO:0000313" key="3">
    <source>
        <dbReference type="Proteomes" id="UP000501690"/>
    </source>
</evidence>
<evidence type="ECO:0000256" key="1">
    <source>
        <dbReference type="SAM" id="MobiDB-lite"/>
    </source>
</evidence>
<protein>
    <submittedName>
        <fullName evidence="2">Uncharacterized protein</fullName>
    </submittedName>
</protein>
<dbReference type="EMBL" id="CP039351">
    <property type="protein sequence ID" value="QCE00338.1"/>
    <property type="molecule type" value="Genomic_DNA"/>
</dbReference>
<feature type="compositionally biased region" description="Basic residues" evidence="1">
    <location>
        <begin position="33"/>
        <end position="44"/>
    </location>
</feature>
<name>A0A4D6MH47_VIGUN</name>
<keyword evidence="3" id="KW-1185">Reference proteome</keyword>
<accession>A0A4D6MH47</accession>
<feature type="compositionally biased region" description="Polar residues" evidence="1">
    <location>
        <begin position="1"/>
        <end position="12"/>
    </location>
</feature>
<proteinExistence type="predicted"/>